<comment type="subcellular location">
    <subcellularLocation>
        <location evidence="1">Membrane</location>
    </subcellularLocation>
</comment>
<evidence type="ECO:0000313" key="6">
    <source>
        <dbReference type="Proteomes" id="UP000179807"/>
    </source>
</evidence>
<dbReference type="GO" id="GO:0019867">
    <property type="term" value="C:outer membrane"/>
    <property type="evidence" value="ECO:0007669"/>
    <property type="project" value="InterPro"/>
</dbReference>
<protein>
    <recommendedName>
        <fullName evidence="4">Bacterial surface antigen (D15) domain-containing protein</fullName>
    </recommendedName>
</protein>
<dbReference type="Gene3D" id="2.40.160.50">
    <property type="entry name" value="membrane protein fhac: a member of the omp85/tpsb transporter family"/>
    <property type="match status" value="1"/>
</dbReference>
<evidence type="ECO:0000256" key="1">
    <source>
        <dbReference type="ARBA" id="ARBA00004370"/>
    </source>
</evidence>
<sequence>MSNFHKDLTNNRFYLVDRSVKNPKMFHRKPPRPNWFSESPIRKEMERIQSLKIEYEKKNEMIKELIEKIKPIKSIKSIEIHRLFRNGHSDRFNPFILKVVPRCGQLATSIGGETGTTHSVHISTGYANFFYENEYVEFSAKIRSDSSPKFTLNFTKDLINEADFSLSKNCFTTYSLSASYDMNTFKKQKIHIASISATAHKKGSDLVNTASLSMVNEDHSADAPPAMYFDPSPYFKASIKTESASIIPTLAALSELSLLLAKSSQKITLIPFLKVRSNISKTLQSCNLKGHCSGGFILSPFAVPFAEKFKIGGIPIARGVDNDEFGPKIGNFPSGCDAYISGTLEFFQPVFPEQNFNAHFFVNGAVAGNFKSNNIFDVQPHISSILTCGTGFIFQQGPIQVELNAQLPYYVSEGIKTLKYQIGFTPV</sequence>
<comment type="caution">
    <text evidence="5">The sequence shown here is derived from an EMBL/GenBank/DDBJ whole genome shotgun (WGS) entry which is preliminary data.</text>
</comment>
<dbReference type="OrthoDB" id="10531382at2759"/>
<dbReference type="InterPro" id="IPR000184">
    <property type="entry name" value="Bac_surfAg_D15"/>
</dbReference>
<accession>A0A1J4JHX4</accession>
<dbReference type="Pfam" id="PF01103">
    <property type="entry name" value="Omp85"/>
    <property type="match status" value="1"/>
</dbReference>
<gene>
    <name evidence="5" type="ORF">TRFO_08711</name>
</gene>
<keyword evidence="2" id="KW-0472">Membrane</keyword>
<evidence type="ECO:0000259" key="4">
    <source>
        <dbReference type="Pfam" id="PF01103"/>
    </source>
</evidence>
<feature type="coiled-coil region" evidence="3">
    <location>
        <begin position="41"/>
        <end position="68"/>
    </location>
</feature>
<evidence type="ECO:0000256" key="3">
    <source>
        <dbReference type="SAM" id="Coils"/>
    </source>
</evidence>
<organism evidence="5 6">
    <name type="scientific">Tritrichomonas foetus</name>
    <dbReference type="NCBI Taxonomy" id="1144522"/>
    <lineage>
        <taxon>Eukaryota</taxon>
        <taxon>Metamonada</taxon>
        <taxon>Parabasalia</taxon>
        <taxon>Tritrichomonadida</taxon>
        <taxon>Tritrichomonadidae</taxon>
        <taxon>Tritrichomonas</taxon>
    </lineage>
</organism>
<dbReference type="GeneID" id="94829155"/>
<name>A0A1J4JHX4_9EUKA</name>
<dbReference type="EMBL" id="MLAK01001038">
    <property type="protein sequence ID" value="OHS98718.1"/>
    <property type="molecule type" value="Genomic_DNA"/>
</dbReference>
<keyword evidence="6" id="KW-1185">Reference proteome</keyword>
<dbReference type="Proteomes" id="UP000179807">
    <property type="component" value="Unassembled WGS sequence"/>
</dbReference>
<dbReference type="AlphaFoldDB" id="A0A1J4JHX4"/>
<proteinExistence type="predicted"/>
<dbReference type="VEuPathDB" id="TrichDB:TRFO_08711"/>
<feature type="domain" description="Bacterial surface antigen (D15)" evidence="4">
    <location>
        <begin position="303"/>
        <end position="376"/>
    </location>
</feature>
<reference evidence="5" key="1">
    <citation type="submission" date="2016-10" db="EMBL/GenBank/DDBJ databases">
        <authorList>
            <person name="Benchimol M."/>
            <person name="Almeida L.G."/>
            <person name="Vasconcelos A.T."/>
            <person name="Perreira-Neves A."/>
            <person name="Rosa I.A."/>
            <person name="Tasca T."/>
            <person name="Bogo M.R."/>
            <person name="de Souza W."/>
        </authorList>
    </citation>
    <scope>NUCLEOTIDE SEQUENCE [LARGE SCALE GENOMIC DNA]</scope>
    <source>
        <strain evidence="5">K</strain>
    </source>
</reference>
<keyword evidence="3" id="KW-0175">Coiled coil</keyword>
<evidence type="ECO:0000256" key="2">
    <source>
        <dbReference type="ARBA" id="ARBA00023136"/>
    </source>
</evidence>
<dbReference type="RefSeq" id="XP_068351855.1">
    <property type="nucleotide sequence ID" value="XM_068494451.1"/>
</dbReference>
<evidence type="ECO:0000313" key="5">
    <source>
        <dbReference type="EMBL" id="OHS98718.1"/>
    </source>
</evidence>